<gene>
    <name evidence="1" type="ORF">SAMN05216409_1211</name>
</gene>
<comment type="caution">
    <text evidence="1">The sequence shown here is derived from an EMBL/GenBank/DDBJ whole genome shotgun (WGS) entry which is preliminary data.</text>
</comment>
<protein>
    <submittedName>
        <fullName evidence="1">Uncharacterized protein</fullName>
    </submittedName>
</protein>
<organism evidence="1 2">
    <name type="scientific">Pseudomonas lutea</name>
    <dbReference type="NCBI Taxonomy" id="243924"/>
    <lineage>
        <taxon>Bacteria</taxon>
        <taxon>Pseudomonadati</taxon>
        <taxon>Pseudomonadota</taxon>
        <taxon>Gammaproteobacteria</taxon>
        <taxon>Pseudomonadales</taxon>
        <taxon>Pseudomonadaceae</taxon>
        <taxon>Pseudomonas</taxon>
    </lineage>
</organism>
<proteinExistence type="predicted"/>
<evidence type="ECO:0000313" key="2">
    <source>
        <dbReference type="Proteomes" id="UP000183210"/>
    </source>
</evidence>
<sequence>MLHAITRRKTEHYKCYLGHREPSQRRVCEEDEITALIMGPLAFLPDQAIELFWATVIGADCGDLPWPDGDLLKAEMRFWPRNHVEPDLLVELKWASGESRLILVEFKWNAGLSGERQLHRQWLEFLEPYERPYAYHLFIAPEVSSGQTALTLDNVWAGRLLLRSWLDISSILHQINRSGPGQLHKWIAEVLQFLDALNIRPFKGFRGIPIPQYLHTGEQVFWQESMDVLITQ</sequence>
<dbReference type="GeneID" id="300269459"/>
<reference evidence="1 2" key="1">
    <citation type="submission" date="2016-10" db="EMBL/GenBank/DDBJ databases">
        <authorList>
            <person name="Varghese N."/>
            <person name="Submissions S."/>
        </authorList>
    </citation>
    <scope>NUCLEOTIDE SEQUENCE [LARGE SCALE GENOMIC DNA]</scope>
    <source>
        <strain evidence="1 2">LMG 21974</strain>
    </source>
</reference>
<dbReference type="RefSeq" id="WP_010799257.1">
    <property type="nucleotide sequence ID" value="NZ_FOEV01000021.1"/>
</dbReference>
<dbReference type="EMBL" id="FOEV01000021">
    <property type="protein sequence ID" value="SER43150.1"/>
    <property type="molecule type" value="Genomic_DNA"/>
</dbReference>
<dbReference type="AlphaFoldDB" id="A0A9X8MHH1"/>
<accession>A0A9X8MHH1</accession>
<dbReference type="Proteomes" id="UP000183210">
    <property type="component" value="Unassembled WGS sequence"/>
</dbReference>
<evidence type="ECO:0000313" key="1">
    <source>
        <dbReference type="EMBL" id="SER43150.1"/>
    </source>
</evidence>
<name>A0A9X8MHH1_9PSED</name>